<dbReference type="SUPFAM" id="SSF56112">
    <property type="entry name" value="Protein kinase-like (PK-like)"/>
    <property type="match status" value="1"/>
</dbReference>
<evidence type="ECO:0000259" key="2">
    <source>
        <dbReference type="Pfam" id="PF03109"/>
    </source>
</evidence>
<dbReference type="GO" id="GO:0007005">
    <property type="term" value="P:mitochondrion organization"/>
    <property type="evidence" value="ECO:0007669"/>
    <property type="project" value="TreeGrafter"/>
</dbReference>
<dbReference type="InterPro" id="IPR051130">
    <property type="entry name" value="Mito_struct-func_regulator"/>
</dbReference>
<dbReference type="OrthoDB" id="427480at2759"/>
<reference evidence="3 4" key="1">
    <citation type="journal article" date="2019" name="Sci. Rep.">
        <title>Comparative genomics of chytrid fungi reveal insights into the obligate biotrophic and pathogenic lifestyle of Synchytrium endobioticum.</title>
        <authorList>
            <person name="van de Vossenberg B.T.L.H."/>
            <person name="Warris S."/>
            <person name="Nguyen H.D.T."/>
            <person name="van Gent-Pelzer M.P.E."/>
            <person name="Joly D.L."/>
            <person name="van de Geest H.C."/>
            <person name="Bonants P.J.M."/>
            <person name="Smith D.S."/>
            <person name="Levesque C.A."/>
            <person name="van der Lee T.A.J."/>
        </authorList>
    </citation>
    <scope>NUCLEOTIDE SEQUENCE [LARGE SCALE GENOMIC DNA]</scope>
    <source>
        <strain evidence="3 4">JEL517</strain>
    </source>
</reference>
<dbReference type="CDD" id="cd13969">
    <property type="entry name" value="ADCK1-like"/>
    <property type="match status" value="1"/>
</dbReference>
<dbReference type="GO" id="GO:0005743">
    <property type="term" value="C:mitochondrial inner membrane"/>
    <property type="evidence" value="ECO:0007669"/>
    <property type="project" value="TreeGrafter"/>
</dbReference>
<evidence type="ECO:0000313" key="3">
    <source>
        <dbReference type="EMBL" id="TPX31804.1"/>
    </source>
</evidence>
<dbReference type="Pfam" id="PF03109">
    <property type="entry name" value="ABC1"/>
    <property type="match status" value="1"/>
</dbReference>
<dbReference type="RefSeq" id="XP_031023147.1">
    <property type="nucleotide sequence ID" value="XM_031170897.1"/>
</dbReference>
<comment type="caution">
    <text evidence="3">The sequence shown here is derived from an EMBL/GenBank/DDBJ whole genome shotgun (WGS) entry which is preliminary data.</text>
</comment>
<feature type="domain" description="ABC1 atypical kinase-like" evidence="2">
    <location>
        <begin position="145"/>
        <end position="406"/>
    </location>
</feature>
<name>A0A507C166_9FUNG</name>
<dbReference type="GeneID" id="42006194"/>
<dbReference type="STRING" id="1806994.A0A507C166"/>
<dbReference type="PANTHER" id="PTHR43173">
    <property type="entry name" value="ABC1 FAMILY PROTEIN"/>
    <property type="match status" value="1"/>
</dbReference>
<dbReference type="Gene3D" id="1.10.510.10">
    <property type="entry name" value="Transferase(Phosphotransferase) domain 1"/>
    <property type="match status" value="1"/>
</dbReference>
<organism evidence="3 4">
    <name type="scientific">Synchytrium microbalum</name>
    <dbReference type="NCBI Taxonomy" id="1806994"/>
    <lineage>
        <taxon>Eukaryota</taxon>
        <taxon>Fungi</taxon>
        <taxon>Fungi incertae sedis</taxon>
        <taxon>Chytridiomycota</taxon>
        <taxon>Chytridiomycota incertae sedis</taxon>
        <taxon>Chytridiomycetes</taxon>
        <taxon>Synchytriales</taxon>
        <taxon>Synchytriaceae</taxon>
        <taxon>Synchytrium</taxon>
    </lineage>
</organism>
<dbReference type="InterPro" id="IPR004147">
    <property type="entry name" value="ABC1_dom"/>
</dbReference>
<proteinExistence type="inferred from homology"/>
<evidence type="ECO:0000313" key="4">
    <source>
        <dbReference type="Proteomes" id="UP000319731"/>
    </source>
</evidence>
<dbReference type="PANTHER" id="PTHR43173:SF19">
    <property type="entry name" value="AARF DOMAIN-CONTAINING PROTEIN KINASE 1"/>
    <property type="match status" value="1"/>
</dbReference>
<comment type="similarity">
    <text evidence="1">Belongs to the protein kinase superfamily. ADCK protein kinase family.</text>
</comment>
<dbReference type="InterPro" id="IPR011009">
    <property type="entry name" value="Kinase-like_dom_sf"/>
</dbReference>
<dbReference type="Proteomes" id="UP000319731">
    <property type="component" value="Unassembled WGS sequence"/>
</dbReference>
<accession>A0A507C166</accession>
<evidence type="ECO:0000256" key="1">
    <source>
        <dbReference type="ARBA" id="ARBA00009670"/>
    </source>
</evidence>
<protein>
    <recommendedName>
        <fullName evidence="2">ABC1 atypical kinase-like domain-containing protein</fullName>
    </recommendedName>
</protein>
<sequence length="584" mass="66760">MKLFIQSVGRRIPWRGSQRQRFSSSGSTATKSSRLKSGVFIAGAGILGIYSFNEPQFSLATRRTARSAYCVGSIAFDYKTSLSEGPEKIGPQEYDKRKSEAHQRSAEKLLELCRTNGGIFVKLGQHIAAMVYLLPIEYTSTLRPLWDKCQETPLSEIEKLFQTDAGNTISEMFASFDPKPIGVASIAQVHKAVLKTGQVVAVKIQHPVLDEHVKVDTQTVTLMVRFIKRVFPDFEFGWLADELRESLPLELDFRCEAKNAEKVRSNFKDHAVLQIPKVYDARRRILIMEYIDGANVDEVSYIKKHDINTRAVSTELNKIFSEMIFLHGFVHCDPHTANVFIRSRPKPSIWTRFWSHVFNRPHINPYNFELVLLDHGLYRTLERSFRLAYARLWDALIRSDERGIADASHELFMSDLRLRGRQDGIDRHRLFASMLTGRSWEALSSEGGMSKLRTADEMGVIRSKAVQGPFFTAIAEILAQVPRELLLLLKTADLLRSVDESLGLAGKDQDHMVRMVAVMGTYTSRALYEDEMASLSLTRTFVSPLYFDFRFWGIWARYMSAIGRLYLVRVYLFQKRVGNILFKN</sequence>
<dbReference type="AlphaFoldDB" id="A0A507C166"/>
<gene>
    <name evidence="3" type="ORF">SmJEL517_g04969</name>
</gene>
<dbReference type="EMBL" id="QEAO01000039">
    <property type="protein sequence ID" value="TPX31804.1"/>
    <property type="molecule type" value="Genomic_DNA"/>
</dbReference>
<keyword evidence="4" id="KW-1185">Reference proteome</keyword>
<dbReference type="GO" id="GO:0055088">
    <property type="term" value="P:lipid homeostasis"/>
    <property type="evidence" value="ECO:0007669"/>
    <property type="project" value="TreeGrafter"/>
</dbReference>
<dbReference type="InterPro" id="IPR045307">
    <property type="entry name" value="ADCK1_dom"/>
</dbReference>